<dbReference type="RefSeq" id="WP_074600171.1">
    <property type="nucleotide sequence ID" value="NZ_FNHF01000004.1"/>
</dbReference>
<feature type="coiled-coil region" evidence="1">
    <location>
        <begin position="220"/>
        <end position="291"/>
    </location>
</feature>
<gene>
    <name evidence="3" type="ORF">SAMN05216244_3087</name>
</gene>
<feature type="domain" description="DUF2326" evidence="2">
    <location>
        <begin position="446"/>
        <end position="571"/>
    </location>
</feature>
<dbReference type="InterPro" id="IPR027417">
    <property type="entry name" value="P-loop_NTPase"/>
</dbReference>
<dbReference type="SUPFAM" id="SSF52540">
    <property type="entry name" value="P-loop containing nucleoside triphosphate hydrolases"/>
    <property type="match status" value="1"/>
</dbReference>
<dbReference type="Gene3D" id="3.40.50.300">
    <property type="entry name" value="P-loop containing nucleotide triphosphate hydrolases"/>
    <property type="match status" value="1"/>
</dbReference>
<dbReference type="Proteomes" id="UP000182347">
    <property type="component" value="Unassembled WGS sequence"/>
</dbReference>
<protein>
    <submittedName>
        <fullName evidence="3">Uncharacterized protein YydD, contains DUF2326 domain</fullName>
    </submittedName>
</protein>
<dbReference type="EMBL" id="FNHF01000004">
    <property type="protein sequence ID" value="SDM65902.1"/>
    <property type="molecule type" value="Genomic_DNA"/>
</dbReference>
<accession>A0A1G9V107</accession>
<dbReference type="AlphaFoldDB" id="A0A1G9V107"/>
<feature type="coiled-coil region" evidence="1">
    <location>
        <begin position="333"/>
        <end position="421"/>
    </location>
</feature>
<keyword evidence="4" id="KW-1185">Reference proteome</keyword>
<sequence>MYLKELKIESRDKVIREIPFHLGTNLIVDETQNQNNIETGNNIGKTTVLALIDYCLGGDSEQIYKDPESNKIIDFVKDYLVNEEILITLILKRELLEEKSKEITIERNFLQRNKKIMKINGENLTKNKGKDFVDKLSGLIIGERENDRPGIRQIFAHNIRYKDERINNTLKVLNRYSTNVEYETLYLYMFGLPVSDRTYLMKKLKIEQNFKGRLEKKQAKPELELQIDIVKDNIKNLEEKKRVLNINEKYEEELQELNSTKYRISKIGSKVSELSLRKELLKETENELKRDISDVDLDALRGLYSVAKKSVNDIQKTYEQLIQYHNNMILEKIKYITQDLPNLESEIEKHNQNLEKELANEKYLINKLSSSDTFSDLENIISDLTSNHQKLGELENSLSQIETSEENITKINDDIELLDGNRFTTEFQDLLKKQLMKFNKHFKEVSKELYGEEYGITFSVKEDRKTKKNYYAFECFNLNISSGKKQGEILCFDIAYILFARSEGIPHLDFILNDKKELMHGNQLLKVNDFAWKNNIQLVFSILKDKIPEEINNDKHIVLSLSEKDKLFRIEEQQ</sequence>
<evidence type="ECO:0000259" key="2">
    <source>
        <dbReference type="Pfam" id="PF10088"/>
    </source>
</evidence>
<dbReference type="STRING" id="482461.SAMN05216244_3087"/>
<organism evidence="3 4">
    <name type="scientific">Sediminibacillus halophilus</name>
    <dbReference type="NCBI Taxonomy" id="482461"/>
    <lineage>
        <taxon>Bacteria</taxon>
        <taxon>Bacillati</taxon>
        <taxon>Bacillota</taxon>
        <taxon>Bacilli</taxon>
        <taxon>Bacillales</taxon>
        <taxon>Bacillaceae</taxon>
        <taxon>Sediminibacillus</taxon>
    </lineage>
</organism>
<dbReference type="Pfam" id="PF10088">
    <property type="entry name" value="DUF2326"/>
    <property type="match status" value="1"/>
</dbReference>
<evidence type="ECO:0000313" key="4">
    <source>
        <dbReference type="Proteomes" id="UP000182347"/>
    </source>
</evidence>
<dbReference type="InterPro" id="IPR018760">
    <property type="entry name" value="DUF2326"/>
</dbReference>
<reference evidence="4" key="1">
    <citation type="submission" date="2016-10" db="EMBL/GenBank/DDBJ databases">
        <authorList>
            <person name="Varghese N."/>
            <person name="Submissions S."/>
        </authorList>
    </citation>
    <scope>NUCLEOTIDE SEQUENCE [LARGE SCALE GENOMIC DNA]</scope>
    <source>
        <strain evidence="4">CGMCC 1.6199</strain>
    </source>
</reference>
<name>A0A1G9V107_9BACI</name>
<evidence type="ECO:0000256" key="1">
    <source>
        <dbReference type="SAM" id="Coils"/>
    </source>
</evidence>
<keyword evidence="1" id="KW-0175">Coiled coil</keyword>
<evidence type="ECO:0000313" key="3">
    <source>
        <dbReference type="EMBL" id="SDM65902.1"/>
    </source>
</evidence>
<proteinExistence type="predicted"/>
<dbReference type="OrthoDB" id="5140926at2"/>